<organism evidence="3 4">
    <name type="scientific">Helianthus annuus</name>
    <name type="common">Common sunflower</name>
    <dbReference type="NCBI Taxonomy" id="4232"/>
    <lineage>
        <taxon>Eukaryota</taxon>
        <taxon>Viridiplantae</taxon>
        <taxon>Streptophyta</taxon>
        <taxon>Embryophyta</taxon>
        <taxon>Tracheophyta</taxon>
        <taxon>Spermatophyta</taxon>
        <taxon>Magnoliopsida</taxon>
        <taxon>eudicotyledons</taxon>
        <taxon>Gunneridae</taxon>
        <taxon>Pentapetalae</taxon>
        <taxon>asterids</taxon>
        <taxon>campanulids</taxon>
        <taxon>Asterales</taxon>
        <taxon>Asteraceae</taxon>
        <taxon>Asteroideae</taxon>
        <taxon>Heliantheae alliance</taxon>
        <taxon>Heliantheae</taxon>
        <taxon>Helianthus</taxon>
    </lineage>
</organism>
<sequence length="472" mass="51926">MSDQWPPESKEVPVLKFQDREVRLYQAAFPTFGGSMGVRPLEAGEQYWYDEIKSHFMYPVAGAFADPPIATEGAHIPNPRPLRALTSAGKEIVYLSSEESVGSSNGELSSWSNIFAGVLRELGIDPKDKKKKLAKRKKVITLDVEVTSKKGGSSRATAGVADKGTLRLRQSNLEDYVIISDSFEGLSRIGEKKTGAAGSKSSGSAGSRNPDAGATPSSITLDEEEEEEEEEKPAAKLVSRKRSKGETTVGPSVAQKTGGIPLIGKQSNLRSLYKFSPGSAIHKEKTAAAGGASSGGAGGFVPQSPIGPKDIVGDLYYKTYTEETCGNAPHQAPWGLKQKDTFMEFGACRGWFLNSFPPGEVNRQRARTHDGLYQAYVVGEANTRAANHQIVREWRTMVKERADWEKYRERLVRQVKDYEKAKAAFVEEKAKFESDRKLEEWGREGLRGKLRAAEDLLAKEKAEWKKICEKDN</sequence>
<gene>
    <name evidence="3" type="ORF">HanXRQr2_Chr05g0213271</name>
</gene>
<dbReference type="AlphaFoldDB" id="A0A9K3NMJ3"/>
<keyword evidence="4" id="KW-1185">Reference proteome</keyword>
<evidence type="ECO:0000313" key="4">
    <source>
        <dbReference type="Proteomes" id="UP000215914"/>
    </source>
</evidence>
<dbReference type="Gramene" id="mRNA:HanXRQr2_Chr05g0213271">
    <property type="protein sequence ID" value="mRNA:HanXRQr2_Chr05g0213271"/>
    <property type="gene ID" value="HanXRQr2_Chr05g0213271"/>
</dbReference>
<keyword evidence="1" id="KW-0175">Coiled coil</keyword>
<protein>
    <submittedName>
        <fullName evidence="3">Uncharacterized protein</fullName>
    </submittedName>
</protein>
<dbReference type="Proteomes" id="UP000215914">
    <property type="component" value="Unassembled WGS sequence"/>
</dbReference>
<accession>A0A9K3NMJ3</accession>
<evidence type="ECO:0000313" key="3">
    <source>
        <dbReference type="EMBL" id="KAF5805759.1"/>
    </source>
</evidence>
<feature type="compositionally biased region" description="Low complexity" evidence="2">
    <location>
        <begin position="195"/>
        <end position="207"/>
    </location>
</feature>
<feature type="compositionally biased region" description="Acidic residues" evidence="2">
    <location>
        <begin position="221"/>
        <end position="231"/>
    </location>
</feature>
<evidence type="ECO:0000256" key="2">
    <source>
        <dbReference type="SAM" id="MobiDB-lite"/>
    </source>
</evidence>
<reference evidence="3" key="1">
    <citation type="journal article" date="2017" name="Nature">
        <title>The sunflower genome provides insights into oil metabolism, flowering and Asterid evolution.</title>
        <authorList>
            <person name="Badouin H."/>
            <person name="Gouzy J."/>
            <person name="Grassa C.J."/>
            <person name="Murat F."/>
            <person name="Staton S.E."/>
            <person name="Cottret L."/>
            <person name="Lelandais-Briere C."/>
            <person name="Owens G.L."/>
            <person name="Carrere S."/>
            <person name="Mayjonade B."/>
            <person name="Legrand L."/>
            <person name="Gill N."/>
            <person name="Kane N.C."/>
            <person name="Bowers J.E."/>
            <person name="Hubner S."/>
            <person name="Bellec A."/>
            <person name="Berard A."/>
            <person name="Berges H."/>
            <person name="Blanchet N."/>
            <person name="Boniface M.C."/>
            <person name="Brunel D."/>
            <person name="Catrice O."/>
            <person name="Chaidir N."/>
            <person name="Claudel C."/>
            <person name="Donnadieu C."/>
            <person name="Faraut T."/>
            <person name="Fievet G."/>
            <person name="Helmstetter N."/>
            <person name="King M."/>
            <person name="Knapp S.J."/>
            <person name="Lai Z."/>
            <person name="Le Paslier M.C."/>
            <person name="Lippi Y."/>
            <person name="Lorenzon L."/>
            <person name="Mandel J.R."/>
            <person name="Marage G."/>
            <person name="Marchand G."/>
            <person name="Marquand E."/>
            <person name="Bret-Mestries E."/>
            <person name="Morien E."/>
            <person name="Nambeesan S."/>
            <person name="Nguyen T."/>
            <person name="Pegot-Espagnet P."/>
            <person name="Pouilly N."/>
            <person name="Raftis F."/>
            <person name="Sallet E."/>
            <person name="Schiex T."/>
            <person name="Thomas J."/>
            <person name="Vandecasteele C."/>
            <person name="Vares D."/>
            <person name="Vear F."/>
            <person name="Vautrin S."/>
            <person name="Crespi M."/>
            <person name="Mangin B."/>
            <person name="Burke J.M."/>
            <person name="Salse J."/>
            <person name="Munos S."/>
            <person name="Vincourt P."/>
            <person name="Rieseberg L.H."/>
            <person name="Langlade N.B."/>
        </authorList>
    </citation>
    <scope>NUCLEOTIDE SEQUENCE</scope>
    <source>
        <tissue evidence="3">Leaves</tissue>
    </source>
</reference>
<reference evidence="3" key="2">
    <citation type="submission" date="2020-06" db="EMBL/GenBank/DDBJ databases">
        <title>Helianthus annuus Genome sequencing and assembly Release 2.</title>
        <authorList>
            <person name="Gouzy J."/>
            <person name="Langlade N."/>
            <person name="Munos S."/>
        </authorList>
    </citation>
    <scope>NUCLEOTIDE SEQUENCE</scope>
    <source>
        <tissue evidence="3">Leaves</tissue>
    </source>
</reference>
<feature type="coiled-coil region" evidence="1">
    <location>
        <begin position="401"/>
        <end position="463"/>
    </location>
</feature>
<evidence type="ECO:0000256" key="1">
    <source>
        <dbReference type="SAM" id="Coils"/>
    </source>
</evidence>
<comment type="caution">
    <text evidence="3">The sequence shown here is derived from an EMBL/GenBank/DDBJ whole genome shotgun (WGS) entry which is preliminary data.</text>
</comment>
<dbReference type="PANTHER" id="PTHR31099">
    <property type="entry name" value="OS06G0165300 PROTEIN"/>
    <property type="match status" value="1"/>
</dbReference>
<name>A0A9K3NMJ3_HELAN</name>
<dbReference type="PANTHER" id="PTHR31099:SF49">
    <property type="entry name" value="MYOSIN HEAVY CHAIN-LIKE PROTEIN"/>
    <property type="match status" value="1"/>
</dbReference>
<dbReference type="EMBL" id="MNCJ02000320">
    <property type="protein sequence ID" value="KAF5805759.1"/>
    <property type="molecule type" value="Genomic_DNA"/>
</dbReference>
<feature type="region of interest" description="Disordered" evidence="2">
    <location>
        <begin position="193"/>
        <end position="261"/>
    </location>
</feature>
<proteinExistence type="predicted"/>